<dbReference type="Pfam" id="PF03466">
    <property type="entry name" value="LysR_substrate"/>
    <property type="match status" value="1"/>
</dbReference>
<evidence type="ECO:0000313" key="7">
    <source>
        <dbReference type="EMBL" id="MBD7954433.1"/>
    </source>
</evidence>
<gene>
    <name evidence="7" type="ORF">H9654_09445</name>
</gene>
<dbReference type="AlphaFoldDB" id="A0A8X8FM32"/>
<dbReference type="InterPro" id="IPR058163">
    <property type="entry name" value="LysR-type_TF_proteobact-type"/>
</dbReference>
<dbReference type="GO" id="GO:0003700">
    <property type="term" value="F:DNA-binding transcription factor activity"/>
    <property type="evidence" value="ECO:0007669"/>
    <property type="project" value="InterPro"/>
</dbReference>
<dbReference type="RefSeq" id="WP_191770632.1">
    <property type="nucleotide sequence ID" value="NZ_JACSQS010000008.1"/>
</dbReference>
<keyword evidence="3" id="KW-0238">DNA-binding</keyword>
<dbReference type="InterPro" id="IPR036388">
    <property type="entry name" value="WH-like_DNA-bd_sf"/>
</dbReference>
<dbReference type="Proteomes" id="UP000636938">
    <property type="component" value="Unassembled WGS sequence"/>
</dbReference>
<dbReference type="Pfam" id="PF00126">
    <property type="entry name" value="HTH_1"/>
    <property type="match status" value="1"/>
</dbReference>
<dbReference type="PANTHER" id="PTHR30537:SF5">
    <property type="entry name" value="HTH-TYPE TRANSCRIPTIONAL ACTIVATOR TTDR-RELATED"/>
    <property type="match status" value="1"/>
</dbReference>
<sequence>MDTLRCMQAFAAVADHGSFARAAEQLQVSAVMVGKYIQQLERHLGAALLQRNTRRQRLTEAGAAYLAGCRQVLEQVQQAEASVAGLQLQPRGLLRVSAPSTWGSCVLAPALASLLQAQPLLNIELDLSNRTVDLIEDGFDAAIRVGPLPSRELVARPLPPYAMSLCASPAYLQRRGTPQLPSDLAVHDCLGHLAWRGGHGWRLASGEPVDWEPRARLSSNDGQALRQAALAGAGLVLQPTALLGEDIAAGRLVSVLEAYLPVPRPMHLIYLPDRRPRPRLQCFVDFLVERFPVSPETWSGSTEPRSASAQRGAA</sequence>
<evidence type="ECO:0000259" key="6">
    <source>
        <dbReference type="PROSITE" id="PS50931"/>
    </source>
</evidence>
<dbReference type="EMBL" id="JACSQS010000008">
    <property type="protein sequence ID" value="MBD7954433.1"/>
    <property type="molecule type" value="Genomic_DNA"/>
</dbReference>
<dbReference type="PROSITE" id="PS50931">
    <property type="entry name" value="HTH_LYSR"/>
    <property type="match status" value="1"/>
</dbReference>
<keyword evidence="2" id="KW-0805">Transcription regulation</keyword>
<evidence type="ECO:0000256" key="3">
    <source>
        <dbReference type="ARBA" id="ARBA00023125"/>
    </source>
</evidence>
<evidence type="ECO:0000256" key="2">
    <source>
        <dbReference type="ARBA" id="ARBA00023015"/>
    </source>
</evidence>
<evidence type="ECO:0000256" key="5">
    <source>
        <dbReference type="SAM" id="MobiDB-lite"/>
    </source>
</evidence>
<evidence type="ECO:0000313" key="8">
    <source>
        <dbReference type="Proteomes" id="UP000636938"/>
    </source>
</evidence>
<dbReference type="CDD" id="cd08477">
    <property type="entry name" value="PBP2_CrgA_like_8"/>
    <property type="match status" value="1"/>
</dbReference>
<comment type="similarity">
    <text evidence="1">Belongs to the LysR transcriptional regulatory family.</text>
</comment>
<reference evidence="7 8" key="1">
    <citation type="submission" date="2020-08" db="EMBL/GenBank/DDBJ databases">
        <title>A Genomic Blueprint of the Chicken Gut Microbiome.</title>
        <authorList>
            <person name="Gilroy R."/>
            <person name="Ravi A."/>
            <person name="Getino M."/>
            <person name="Pursley I."/>
            <person name="Horton D.L."/>
            <person name="Alikhan N.-F."/>
            <person name="Baker D."/>
            <person name="Gharbi K."/>
            <person name="Hall N."/>
            <person name="Watson M."/>
            <person name="Adriaenssens E.M."/>
            <person name="Foster-Nyarko E."/>
            <person name="Jarju S."/>
            <person name="Secka A."/>
            <person name="Antonio M."/>
            <person name="Oren A."/>
            <person name="Chaudhuri R."/>
            <person name="La Ragione R.M."/>
            <person name="Hildebrand F."/>
            <person name="Pallen M.J."/>
        </authorList>
    </citation>
    <scope>NUCLEOTIDE SEQUENCE [LARGE SCALE GENOMIC DNA]</scope>
    <source>
        <strain evidence="7 8">Sa5BUN4</strain>
    </source>
</reference>
<dbReference type="FunFam" id="1.10.10.10:FF:000001">
    <property type="entry name" value="LysR family transcriptional regulator"/>
    <property type="match status" value="1"/>
</dbReference>
<feature type="compositionally biased region" description="Polar residues" evidence="5">
    <location>
        <begin position="296"/>
        <end position="314"/>
    </location>
</feature>
<dbReference type="SUPFAM" id="SSF53850">
    <property type="entry name" value="Periplasmic binding protein-like II"/>
    <property type="match status" value="1"/>
</dbReference>
<feature type="domain" description="HTH lysR-type" evidence="6">
    <location>
        <begin position="1"/>
        <end position="59"/>
    </location>
</feature>
<name>A0A8X8FM32_9GAMM</name>
<proteinExistence type="inferred from homology"/>
<keyword evidence="8" id="KW-1185">Reference proteome</keyword>
<keyword evidence="4" id="KW-0804">Transcription</keyword>
<dbReference type="Gene3D" id="3.40.190.290">
    <property type="match status" value="1"/>
</dbReference>
<dbReference type="PANTHER" id="PTHR30537">
    <property type="entry name" value="HTH-TYPE TRANSCRIPTIONAL REGULATOR"/>
    <property type="match status" value="1"/>
</dbReference>
<dbReference type="SUPFAM" id="SSF46785">
    <property type="entry name" value="Winged helix' DNA-binding domain"/>
    <property type="match status" value="1"/>
</dbReference>
<accession>A0A8X8FM32</accession>
<organism evidence="7 8">
    <name type="scientific">Stenotrophomonas lacuserhaii</name>
    <dbReference type="NCBI Taxonomy" id="2760084"/>
    <lineage>
        <taxon>Bacteria</taxon>
        <taxon>Pseudomonadati</taxon>
        <taxon>Pseudomonadota</taxon>
        <taxon>Gammaproteobacteria</taxon>
        <taxon>Lysobacterales</taxon>
        <taxon>Lysobacteraceae</taxon>
        <taxon>Stenotrophomonas</taxon>
    </lineage>
</organism>
<evidence type="ECO:0000256" key="4">
    <source>
        <dbReference type="ARBA" id="ARBA00023163"/>
    </source>
</evidence>
<protein>
    <submittedName>
        <fullName evidence="7">LysR family transcriptional regulator</fullName>
    </submittedName>
</protein>
<dbReference type="Gene3D" id="1.10.10.10">
    <property type="entry name" value="Winged helix-like DNA-binding domain superfamily/Winged helix DNA-binding domain"/>
    <property type="match status" value="1"/>
</dbReference>
<dbReference type="GO" id="GO:0006351">
    <property type="term" value="P:DNA-templated transcription"/>
    <property type="evidence" value="ECO:0007669"/>
    <property type="project" value="TreeGrafter"/>
</dbReference>
<comment type="caution">
    <text evidence="7">The sequence shown here is derived from an EMBL/GenBank/DDBJ whole genome shotgun (WGS) entry which is preliminary data.</text>
</comment>
<dbReference type="InterPro" id="IPR036390">
    <property type="entry name" value="WH_DNA-bd_sf"/>
</dbReference>
<dbReference type="InterPro" id="IPR005119">
    <property type="entry name" value="LysR_subst-bd"/>
</dbReference>
<feature type="region of interest" description="Disordered" evidence="5">
    <location>
        <begin position="295"/>
        <end position="314"/>
    </location>
</feature>
<evidence type="ECO:0000256" key="1">
    <source>
        <dbReference type="ARBA" id="ARBA00009437"/>
    </source>
</evidence>
<dbReference type="InterPro" id="IPR000847">
    <property type="entry name" value="LysR_HTH_N"/>
</dbReference>
<dbReference type="GO" id="GO:0043565">
    <property type="term" value="F:sequence-specific DNA binding"/>
    <property type="evidence" value="ECO:0007669"/>
    <property type="project" value="TreeGrafter"/>
</dbReference>